<evidence type="ECO:0000313" key="3">
    <source>
        <dbReference type="Proteomes" id="UP000028999"/>
    </source>
</evidence>
<dbReference type="AlphaFoldDB" id="A0A078HE61"/>
<keyword evidence="1" id="KW-0472">Membrane</keyword>
<reference evidence="2 3" key="1">
    <citation type="journal article" date="2014" name="Science">
        <title>Plant genetics. Early allopolyploid evolution in the post-Neolithic Brassica napus oilseed genome.</title>
        <authorList>
            <person name="Chalhoub B."/>
            <person name="Denoeud F."/>
            <person name="Liu S."/>
            <person name="Parkin I.A."/>
            <person name="Tang H."/>
            <person name="Wang X."/>
            <person name="Chiquet J."/>
            <person name="Belcram H."/>
            <person name="Tong C."/>
            <person name="Samans B."/>
            <person name="Correa M."/>
            <person name="Da Silva C."/>
            <person name="Just J."/>
            <person name="Falentin C."/>
            <person name="Koh C.S."/>
            <person name="Le Clainche I."/>
            <person name="Bernard M."/>
            <person name="Bento P."/>
            <person name="Noel B."/>
            <person name="Labadie K."/>
            <person name="Alberti A."/>
            <person name="Charles M."/>
            <person name="Arnaud D."/>
            <person name="Guo H."/>
            <person name="Daviaud C."/>
            <person name="Alamery S."/>
            <person name="Jabbari K."/>
            <person name="Zhao M."/>
            <person name="Edger P.P."/>
            <person name="Chelaifa H."/>
            <person name="Tack D."/>
            <person name="Lassalle G."/>
            <person name="Mestiri I."/>
            <person name="Schnel N."/>
            <person name="Le Paslier M.C."/>
            <person name="Fan G."/>
            <person name="Renault V."/>
            <person name="Bayer P.E."/>
            <person name="Golicz A.A."/>
            <person name="Manoli S."/>
            <person name="Lee T.H."/>
            <person name="Thi V.H."/>
            <person name="Chalabi S."/>
            <person name="Hu Q."/>
            <person name="Fan C."/>
            <person name="Tollenaere R."/>
            <person name="Lu Y."/>
            <person name="Battail C."/>
            <person name="Shen J."/>
            <person name="Sidebottom C.H."/>
            <person name="Wang X."/>
            <person name="Canaguier A."/>
            <person name="Chauveau A."/>
            <person name="Berard A."/>
            <person name="Deniot G."/>
            <person name="Guan M."/>
            <person name="Liu Z."/>
            <person name="Sun F."/>
            <person name="Lim Y.P."/>
            <person name="Lyons E."/>
            <person name="Town C.D."/>
            <person name="Bancroft I."/>
            <person name="Wang X."/>
            <person name="Meng J."/>
            <person name="Ma J."/>
            <person name="Pires J.C."/>
            <person name="King G.J."/>
            <person name="Brunel D."/>
            <person name="Delourme R."/>
            <person name="Renard M."/>
            <person name="Aury J.M."/>
            <person name="Adams K.L."/>
            <person name="Batley J."/>
            <person name="Snowdon R.J."/>
            <person name="Tost J."/>
            <person name="Edwards D."/>
            <person name="Zhou Y."/>
            <person name="Hua W."/>
            <person name="Sharpe A.G."/>
            <person name="Paterson A.H."/>
            <person name="Guan C."/>
            <person name="Wincker P."/>
        </authorList>
    </citation>
    <scope>NUCLEOTIDE SEQUENCE [LARGE SCALE GENOMIC DNA]</scope>
    <source>
        <strain evidence="3">cv. Darmor-bzh</strain>
    </source>
</reference>
<protein>
    <submittedName>
        <fullName evidence="2">BnaA07g04170D protein</fullName>
    </submittedName>
</protein>
<dbReference type="EMBL" id="LK032380">
    <property type="protein sequence ID" value="CDY36640.1"/>
    <property type="molecule type" value="Genomic_DNA"/>
</dbReference>
<evidence type="ECO:0000313" key="2">
    <source>
        <dbReference type="EMBL" id="CDY36640.1"/>
    </source>
</evidence>
<proteinExistence type="predicted"/>
<accession>A0A078HE61</accession>
<evidence type="ECO:0000256" key="1">
    <source>
        <dbReference type="SAM" id="Phobius"/>
    </source>
</evidence>
<organism evidence="2 3">
    <name type="scientific">Brassica napus</name>
    <name type="common">Rape</name>
    <dbReference type="NCBI Taxonomy" id="3708"/>
    <lineage>
        <taxon>Eukaryota</taxon>
        <taxon>Viridiplantae</taxon>
        <taxon>Streptophyta</taxon>
        <taxon>Embryophyta</taxon>
        <taxon>Tracheophyta</taxon>
        <taxon>Spermatophyta</taxon>
        <taxon>Magnoliopsida</taxon>
        <taxon>eudicotyledons</taxon>
        <taxon>Gunneridae</taxon>
        <taxon>Pentapetalae</taxon>
        <taxon>rosids</taxon>
        <taxon>malvids</taxon>
        <taxon>Brassicales</taxon>
        <taxon>Brassicaceae</taxon>
        <taxon>Brassiceae</taxon>
        <taxon>Brassica</taxon>
    </lineage>
</organism>
<dbReference type="PaxDb" id="3708-A0A078HE61"/>
<feature type="transmembrane region" description="Helical" evidence="1">
    <location>
        <begin position="15"/>
        <end position="37"/>
    </location>
</feature>
<keyword evidence="1" id="KW-0812">Transmembrane</keyword>
<keyword evidence="1" id="KW-1133">Transmembrane helix</keyword>
<dbReference type="Proteomes" id="UP000028999">
    <property type="component" value="Unassembled WGS sequence"/>
</dbReference>
<sequence length="91" mass="10319">MTKSVRKKLSGNGQYINNFFIIIFFTFLSVSSLPYLINFSYSSSSSPIKISCKLKYVSIQTIDQRICLRKINLFDSGSTSIIHQIILTDAN</sequence>
<gene>
    <name evidence="2" type="primary">BnaA07g04170D</name>
    <name evidence="2" type="ORF">GSBRNA2T00062380001</name>
</gene>
<keyword evidence="3" id="KW-1185">Reference proteome</keyword>
<dbReference type="Gramene" id="CDY36640">
    <property type="protein sequence ID" value="CDY36640"/>
    <property type="gene ID" value="GSBRNA2T00062380001"/>
</dbReference>
<name>A0A078HE61_BRANA</name>